<dbReference type="Gene3D" id="1.25.40.10">
    <property type="entry name" value="Tetratricopeptide repeat domain"/>
    <property type="match status" value="1"/>
</dbReference>
<protein>
    <recommendedName>
        <fullName evidence="2">Tetratricopeptide repeat protein</fullName>
    </recommendedName>
</protein>
<dbReference type="InterPro" id="IPR011990">
    <property type="entry name" value="TPR-like_helical_dom_sf"/>
</dbReference>
<dbReference type="EMBL" id="BARU01035408">
    <property type="protein sequence ID" value="GAH80308.1"/>
    <property type="molecule type" value="Genomic_DNA"/>
</dbReference>
<organism evidence="1">
    <name type="scientific">marine sediment metagenome</name>
    <dbReference type="NCBI Taxonomy" id="412755"/>
    <lineage>
        <taxon>unclassified sequences</taxon>
        <taxon>metagenomes</taxon>
        <taxon>ecological metagenomes</taxon>
    </lineage>
</organism>
<dbReference type="SUPFAM" id="SSF48452">
    <property type="entry name" value="TPR-like"/>
    <property type="match status" value="1"/>
</dbReference>
<gene>
    <name evidence="1" type="ORF">S03H2_55441</name>
</gene>
<dbReference type="AlphaFoldDB" id="X1KE20"/>
<reference evidence="1" key="1">
    <citation type="journal article" date="2014" name="Front. Microbiol.">
        <title>High frequency of phylogenetically diverse reductive dehalogenase-homologous genes in deep subseafloor sedimentary metagenomes.</title>
        <authorList>
            <person name="Kawai M."/>
            <person name="Futagami T."/>
            <person name="Toyoda A."/>
            <person name="Takaki Y."/>
            <person name="Nishi S."/>
            <person name="Hori S."/>
            <person name="Arai W."/>
            <person name="Tsubouchi T."/>
            <person name="Morono Y."/>
            <person name="Uchiyama I."/>
            <person name="Ito T."/>
            <person name="Fujiyama A."/>
            <person name="Inagaki F."/>
            <person name="Takami H."/>
        </authorList>
    </citation>
    <scope>NUCLEOTIDE SEQUENCE</scope>
    <source>
        <strain evidence="1">Expedition CK06-06</strain>
    </source>
</reference>
<evidence type="ECO:0008006" key="2">
    <source>
        <dbReference type="Google" id="ProtNLM"/>
    </source>
</evidence>
<proteinExistence type="predicted"/>
<sequence length="49" mass="5747">MDYLYALADYYIKVGKFQEAKAIAEQMIAKHPSKKIGRDLLDFINRKLK</sequence>
<comment type="caution">
    <text evidence="1">The sequence shown here is derived from an EMBL/GenBank/DDBJ whole genome shotgun (WGS) entry which is preliminary data.</text>
</comment>
<accession>X1KE20</accession>
<evidence type="ECO:0000313" key="1">
    <source>
        <dbReference type="EMBL" id="GAH80308.1"/>
    </source>
</evidence>
<name>X1KE20_9ZZZZ</name>